<evidence type="ECO:0000256" key="1">
    <source>
        <dbReference type="SAM" id="MobiDB-lite"/>
    </source>
</evidence>
<sequence length="237" mass="26609">MCFLVVAFVFLFFPAAPHPDAAGMNWGILIYGFVVIFALSYYYIRGRHQYDGPVSNNNDVSDLKYGRQKRVGCTLGQTLRRTAANTALYAQAIRDLGEELQIPVLDIHRSMLAHAGHDHLTSPFPGSMDRPTNPTLQSFLTDGLHLSGEGYRLMYGELMTLIEQNWPGGMPDRLPLMLPAWNFQPTWKVDGGIQEPEWEDGGWSGPLRERGGNPPVGSEREMLVTGQFTEVLKWVKK</sequence>
<dbReference type="PANTHER" id="PTHR14209:SF19">
    <property type="entry name" value="ISOAMYL ACETATE-HYDROLYZING ESTERASE 1 HOMOLOG"/>
    <property type="match status" value="1"/>
</dbReference>
<feature type="signal peptide" evidence="3">
    <location>
        <begin position="1"/>
        <end position="17"/>
    </location>
</feature>
<protein>
    <recommendedName>
        <fullName evidence="6">SGNH hydrolase-type esterase domain-containing protein</fullName>
    </recommendedName>
</protein>
<dbReference type="EMBL" id="JAUJLE010000625">
    <property type="protein sequence ID" value="KAK0952267.1"/>
    <property type="molecule type" value="Genomic_DNA"/>
</dbReference>
<keyword evidence="2" id="KW-1133">Transmembrane helix</keyword>
<feature type="chain" id="PRO_5043052071" description="SGNH hydrolase-type esterase domain-containing protein" evidence="3">
    <location>
        <begin position="18"/>
        <end position="237"/>
    </location>
</feature>
<dbReference type="AlphaFoldDB" id="A0AAN6H0Z4"/>
<gene>
    <name evidence="4" type="ORF">LTR91_024500</name>
</gene>
<evidence type="ECO:0000256" key="3">
    <source>
        <dbReference type="SAM" id="SignalP"/>
    </source>
</evidence>
<accession>A0AAN6H0Z4</accession>
<feature type="transmembrane region" description="Helical" evidence="2">
    <location>
        <begin position="27"/>
        <end position="44"/>
    </location>
</feature>
<dbReference type="InterPro" id="IPR036514">
    <property type="entry name" value="SGNH_hydro_sf"/>
</dbReference>
<feature type="region of interest" description="Disordered" evidence="1">
    <location>
        <begin position="198"/>
        <end position="218"/>
    </location>
</feature>
<dbReference type="PANTHER" id="PTHR14209">
    <property type="entry name" value="ISOAMYL ACETATE-HYDROLYZING ESTERASE 1"/>
    <property type="match status" value="1"/>
</dbReference>
<comment type="caution">
    <text evidence="4">The sequence shown here is derived from an EMBL/GenBank/DDBJ whole genome shotgun (WGS) entry which is preliminary data.</text>
</comment>
<dbReference type="Proteomes" id="UP001175353">
    <property type="component" value="Unassembled WGS sequence"/>
</dbReference>
<evidence type="ECO:0008006" key="6">
    <source>
        <dbReference type="Google" id="ProtNLM"/>
    </source>
</evidence>
<dbReference type="Gene3D" id="3.40.50.1110">
    <property type="entry name" value="SGNH hydrolase"/>
    <property type="match status" value="1"/>
</dbReference>
<proteinExistence type="predicted"/>
<evidence type="ECO:0000256" key="2">
    <source>
        <dbReference type="SAM" id="Phobius"/>
    </source>
</evidence>
<keyword evidence="2" id="KW-0812">Transmembrane</keyword>
<name>A0AAN6H0Z4_9PEZI</name>
<evidence type="ECO:0000313" key="4">
    <source>
        <dbReference type="EMBL" id="KAK0952267.1"/>
    </source>
</evidence>
<keyword evidence="5" id="KW-1185">Reference proteome</keyword>
<keyword evidence="2" id="KW-0472">Membrane</keyword>
<dbReference type="SUPFAM" id="SSF52266">
    <property type="entry name" value="SGNH hydrolase"/>
    <property type="match status" value="1"/>
</dbReference>
<dbReference type="InterPro" id="IPR045136">
    <property type="entry name" value="Iah1-like"/>
</dbReference>
<evidence type="ECO:0000313" key="5">
    <source>
        <dbReference type="Proteomes" id="UP001175353"/>
    </source>
</evidence>
<reference evidence="4" key="1">
    <citation type="submission" date="2023-06" db="EMBL/GenBank/DDBJ databases">
        <title>Black Yeasts Isolated from many extreme environments.</title>
        <authorList>
            <person name="Coleine C."/>
            <person name="Stajich J.E."/>
            <person name="Selbmann L."/>
        </authorList>
    </citation>
    <scope>NUCLEOTIDE SEQUENCE</scope>
    <source>
        <strain evidence="4">CCFEE 5200</strain>
    </source>
</reference>
<keyword evidence="3" id="KW-0732">Signal</keyword>
<organism evidence="4 5">
    <name type="scientific">Friedmanniomyces endolithicus</name>
    <dbReference type="NCBI Taxonomy" id="329885"/>
    <lineage>
        <taxon>Eukaryota</taxon>
        <taxon>Fungi</taxon>
        <taxon>Dikarya</taxon>
        <taxon>Ascomycota</taxon>
        <taxon>Pezizomycotina</taxon>
        <taxon>Dothideomycetes</taxon>
        <taxon>Dothideomycetidae</taxon>
        <taxon>Mycosphaerellales</taxon>
        <taxon>Teratosphaeriaceae</taxon>
        <taxon>Friedmanniomyces</taxon>
    </lineage>
</organism>